<protein>
    <submittedName>
        <fullName evidence="4">NTE family protein</fullName>
    </submittedName>
</protein>
<dbReference type="EMBL" id="SLWY01000017">
    <property type="protein sequence ID" value="TCO79701.1"/>
    <property type="molecule type" value="Genomic_DNA"/>
</dbReference>
<feature type="domain" description="PNPLA" evidence="3">
    <location>
        <begin position="8"/>
        <end position="208"/>
    </location>
</feature>
<feature type="active site" description="Nucleophile" evidence="2">
    <location>
        <position position="41"/>
    </location>
</feature>
<keyword evidence="5" id="KW-1185">Reference proteome</keyword>
<dbReference type="Pfam" id="PF01734">
    <property type="entry name" value="Patatin"/>
    <property type="match status" value="1"/>
</dbReference>
<dbReference type="SUPFAM" id="SSF52151">
    <property type="entry name" value="FabD/lysophospholipase-like"/>
    <property type="match status" value="1"/>
</dbReference>
<sequence>MSTKKVDGVFEGGGVKGIGLAGALAVTEEQGYRFENVAGTSAGAIIAALVAAGYSAAELKAVIDNLDYREFKDESLIDHIPLLGPALSLGFEKGIYEGDYFEEWIREKLAAKGVHTFADLRTAETDARWRWRLKVIAADISRGKLLRFPDDAVDYKLDPDDLDVARAVRMSMSIPFFFEPVVLKSKEGRSCYIVDGGVLSNFPVWLFDSDGEPAWPTFGYKLVNPKENRPHQINGPLTLFAALFSTMLDAHDARYIEDQHFARTIPIHTGHVRSTDFDLSKADAAWLYAQGRLAAREFFDRWDFEAYKRQWRQGAPDSRALRL</sequence>
<accession>A0A4R2KYG3</accession>
<evidence type="ECO:0000313" key="5">
    <source>
        <dbReference type="Proteomes" id="UP000295765"/>
    </source>
</evidence>
<feature type="active site" description="Proton acceptor" evidence="2">
    <location>
        <position position="195"/>
    </location>
</feature>
<evidence type="ECO:0000256" key="2">
    <source>
        <dbReference type="PROSITE-ProRule" id="PRU01161"/>
    </source>
</evidence>
<evidence type="ECO:0000256" key="1">
    <source>
        <dbReference type="ARBA" id="ARBA00023098"/>
    </source>
</evidence>
<gene>
    <name evidence="4" type="ORF">EV699_11710</name>
</gene>
<feature type="short sequence motif" description="GXGXXG" evidence="2">
    <location>
        <begin position="12"/>
        <end position="17"/>
    </location>
</feature>
<feature type="short sequence motif" description="GXSXG" evidence="2">
    <location>
        <begin position="39"/>
        <end position="43"/>
    </location>
</feature>
<comment type="caution">
    <text evidence="4">The sequence shown here is derived from an EMBL/GenBank/DDBJ whole genome shotgun (WGS) entry which is preliminary data.</text>
</comment>
<dbReference type="PANTHER" id="PTHR46394:SF1">
    <property type="entry name" value="PNPLA DOMAIN-CONTAINING PROTEIN"/>
    <property type="match status" value="1"/>
</dbReference>
<dbReference type="OrthoDB" id="5290098at2"/>
<dbReference type="InterPro" id="IPR052580">
    <property type="entry name" value="Lipid_Hydrolase"/>
</dbReference>
<evidence type="ECO:0000259" key="3">
    <source>
        <dbReference type="PROSITE" id="PS51635"/>
    </source>
</evidence>
<feature type="short sequence motif" description="DGA/G" evidence="2">
    <location>
        <begin position="195"/>
        <end position="197"/>
    </location>
</feature>
<dbReference type="AlphaFoldDB" id="A0A4R2KYG3"/>
<dbReference type="Proteomes" id="UP000295765">
    <property type="component" value="Unassembled WGS sequence"/>
</dbReference>
<dbReference type="PROSITE" id="PS51635">
    <property type="entry name" value="PNPLA"/>
    <property type="match status" value="1"/>
</dbReference>
<dbReference type="CDD" id="cd07207">
    <property type="entry name" value="Pat_ExoU_VipD_like"/>
    <property type="match status" value="1"/>
</dbReference>
<dbReference type="GO" id="GO:0016787">
    <property type="term" value="F:hydrolase activity"/>
    <property type="evidence" value="ECO:0007669"/>
    <property type="project" value="UniProtKB-UniRule"/>
</dbReference>
<name>A0A4R2KYG3_9GAMM</name>
<dbReference type="InterPro" id="IPR002641">
    <property type="entry name" value="PNPLA_dom"/>
</dbReference>
<evidence type="ECO:0000313" key="4">
    <source>
        <dbReference type="EMBL" id="TCO79701.1"/>
    </source>
</evidence>
<proteinExistence type="predicted"/>
<dbReference type="Gene3D" id="3.40.1090.10">
    <property type="entry name" value="Cytosolic phospholipase A2 catalytic domain"/>
    <property type="match status" value="2"/>
</dbReference>
<reference evidence="4 5" key="1">
    <citation type="submission" date="2019-03" db="EMBL/GenBank/DDBJ databases">
        <title>Genomic Encyclopedia of Type Strains, Phase IV (KMG-IV): sequencing the most valuable type-strain genomes for metagenomic binning, comparative biology and taxonomic classification.</title>
        <authorList>
            <person name="Goeker M."/>
        </authorList>
    </citation>
    <scope>NUCLEOTIDE SEQUENCE [LARGE SCALE GENOMIC DNA]</scope>
    <source>
        <strain evidence="4 5">DSM 25287</strain>
    </source>
</reference>
<keyword evidence="2" id="KW-0378">Hydrolase</keyword>
<dbReference type="PANTHER" id="PTHR46394">
    <property type="entry name" value="ANNEXIN"/>
    <property type="match status" value="1"/>
</dbReference>
<dbReference type="RefSeq" id="WP_132544317.1">
    <property type="nucleotide sequence ID" value="NZ_SLWY01000017.1"/>
</dbReference>
<organism evidence="4 5">
    <name type="scientific">Plasticicumulans lactativorans</name>
    <dbReference type="NCBI Taxonomy" id="1133106"/>
    <lineage>
        <taxon>Bacteria</taxon>
        <taxon>Pseudomonadati</taxon>
        <taxon>Pseudomonadota</taxon>
        <taxon>Gammaproteobacteria</taxon>
        <taxon>Candidatus Competibacteraceae</taxon>
        <taxon>Plasticicumulans</taxon>
    </lineage>
</organism>
<keyword evidence="1 2" id="KW-0443">Lipid metabolism</keyword>
<dbReference type="InterPro" id="IPR016035">
    <property type="entry name" value="Acyl_Trfase/lysoPLipase"/>
</dbReference>
<keyword evidence="2" id="KW-0442">Lipid degradation</keyword>
<dbReference type="GO" id="GO:0016042">
    <property type="term" value="P:lipid catabolic process"/>
    <property type="evidence" value="ECO:0007669"/>
    <property type="project" value="UniProtKB-UniRule"/>
</dbReference>